<evidence type="ECO:0000256" key="1">
    <source>
        <dbReference type="ARBA" id="ARBA00022801"/>
    </source>
</evidence>
<sequence length="276" mass="30054">MHEVITHDGVRLSHRDSGGEGVPLVMLHGWGQTQEMFRHQLTGLAPGRRVITVDFRGHGRSGKPQHGYRIARLAGDMRELVDQLGLDEFDALGWSMGAAVWWSFVDQYGTGRIRRLVLVDQPAAVAAVPWTAAAEQRAAGVVFDVAGLLELCAGLAGPDGDEVREGFVRSMFGGDADPGVLAFVLDEIRATPAYAGVPLLFDHCVQDWRDVLDRIDVPALVIGCEGSHIDPASQRYVAERIPGGRLHVFPREVASSHFPFLENPEAFNAVVDAFLS</sequence>
<feature type="domain" description="AB hydrolase-1" evidence="2">
    <location>
        <begin position="23"/>
        <end position="138"/>
    </location>
</feature>
<evidence type="ECO:0000259" key="2">
    <source>
        <dbReference type="Pfam" id="PF00561"/>
    </source>
</evidence>
<dbReference type="EMBL" id="JXZB01000002">
    <property type="protein sequence ID" value="KIQ64801.1"/>
    <property type="molecule type" value="Genomic_DNA"/>
</dbReference>
<accession>A0A0D0NZZ6</accession>
<keyword evidence="1 3" id="KW-0378">Hydrolase</keyword>
<protein>
    <submittedName>
        <fullName evidence="3">Hydrolase</fullName>
    </submittedName>
</protein>
<dbReference type="InterPro" id="IPR050266">
    <property type="entry name" value="AB_hydrolase_sf"/>
</dbReference>
<keyword evidence="4" id="KW-1185">Reference proteome</keyword>
<dbReference type="STRING" id="2064.TR51_11700"/>
<dbReference type="RefSeq" id="WP_043910634.1">
    <property type="nucleotide sequence ID" value="NZ_JXZB01000002.1"/>
</dbReference>
<evidence type="ECO:0000313" key="4">
    <source>
        <dbReference type="Proteomes" id="UP000032066"/>
    </source>
</evidence>
<comment type="caution">
    <text evidence="3">The sequence shown here is derived from an EMBL/GenBank/DDBJ whole genome shotgun (WGS) entry which is preliminary data.</text>
</comment>
<dbReference type="GO" id="GO:0016020">
    <property type="term" value="C:membrane"/>
    <property type="evidence" value="ECO:0007669"/>
    <property type="project" value="TreeGrafter"/>
</dbReference>
<organism evidence="3 4">
    <name type="scientific">Kitasatospora griseola</name>
    <name type="common">Streptomyces griseolosporeus</name>
    <dbReference type="NCBI Taxonomy" id="2064"/>
    <lineage>
        <taxon>Bacteria</taxon>
        <taxon>Bacillati</taxon>
        <taxon>Actinomycetota</taxon>
        <taxon>Actinomycetes</taxon>
        <taxon>Kitasatosporales</taxon>
        <taxon>Streptomycetaceae</taxon>
        <taxon>Kitasatospora</taxon>
    </lineage>
</organism>
<dbReference type="AlphaFoldDB" id="A0A0D0NZZ6"/>
<dbReference type="SUPFAM" id="SSF53474">
    <property type="entry name" value="alpha/beta-Hydrolases"/>
    <property type="match status" value="1"/>
</dbReference>
<dbReference type="GO" id="GO:0016787">
    <property type="term" value="F:hydrolase activity"/>
    <property type="evidence" value="ECO:0007669"/>
    <property type="project" value="UniProtKB-KW"/>
</dbReference>
<evidence type="ECO:0000313" key="3">
    <source>
        <dbReference type="EMBL" id="KIQ64801.1"/>
    </source>
</evidence>
<dbReference type="PANTHER" id="PTHR43798">
    <property type="entry name" value="MONOACYLGLYCEROL LIPASE"/>
    <property type="match status" value="1"/>
</dbReference>
<name>A0A0D0NZZ6_KITGR</name>
<dbReference type="InterPro" id="IPR000073">
    <property type="entry name" value="AB_hydrolase_1"/>
</dbReference>
<dbReference type="PATRIC" id="fig|2064.6.peg.2515"/>
<dbReference type="OrthoDB" id="9812774at2"/>
<dbReference type="PANTHER" id="PTHR43798:SF31">
    <property type="entry name" value="AB HYDROLASE SUPERFAMILY PROTEIN YCLE"/>
    <property type="match status" value="1"/>
</dbReference>
<dbReference type="Pfam" id="PF00561">
    <property type="entry name" value="Abhydrolase_1"/>
    <property type="match status" value="1"/>
</dbReference>
<dbReference type="InterPro" id="IPR029058">
    <property type="entry name" value="AB_hydrolase_fold"/>
</dbReference>
<proteinExistence type="predicted"/>
<reference evidence="3 4" key="1">
    <citation type="submission" date="2015-02" db="EMBL/GenBank/DDBJ databases">
        <title>Draft genome sequence of Kitasatospora griseola MF730-N6, a bafilomycin, terpentecin and satosporin producer.</title>
        <authorList>
            <person name="Arens J.C."/>
            <person name="Haltli B."/>
            <person name="Kerr R.G."/>
        </authorList>
    </citation>
    <scope>NUCLEOTIDE SEQUENCE [LARGE SCALE GENOMIC DNA]</scope>
    <source>
        <strain evidence="3 4">MF730-N6</strain>
    </source>
</reference>
<dbReference type="Proteomes" id="UP000032066">
    <property type="component" value="Unassembled WGS sequence"/>
</dbReference>
<dbReference type="Gene3D" id="3.40.50.1820">
    <property type="entry name" value="alpha/beta hydrolase"/>
    <property type="match status" value="1"/>
</dbReference>
<gene>
    <name evidence="3" type="ORF">TR51_11700</name>
</gene>